<dbReference type="InterPro" id="IPR001461">
    <property type="entry name" value="Aspartic_peptidase_A1"/>
</dbReference>
<dbReference type="STRING" id="741276.A0A2S5AZD5"/>
<evidence type="ECO:0000256" key="9">
    <source>
        <dbReference type="SAM" id="SignalP"/>
    </source>
</evidence>
<keyword evidence="2 7" id="KW-0645">Protease</keyword>
<evidence type="ECO:0000256" key="2">
    <source>
        <dbReference type="ARBA" id="ARBA00022670"/>
    </source>
</evidence>
<dbReference type="PANTHER" id="PTHR47966">
    <property type="entry name" value="BETA-SITE APP-CLEAVING ENZYME, ISOFORM A-RELATED"/>
    <property type="match status" value="1"/>
</dbReference>
<feature type="active site" evidence="5">
    <location>
        <position position="409"/>
    </location>
</feature>
<sequence>MRPALLLAYVAVLLAPTTTAAPTPKVQRTITDSTLVVDASDAGTTIALSRPSSRLTRRDGTIDLGEAELHLARARAKFARGLANFEANTGERHFLAPAFADPSLLPPFDGSAQEAIGEAVEAGSDTSSSASPARRDKIFGESGIRLHGIPDPLPAPSTESSAAKRRAMRKRWVPNPKVIANPKFTGKGGSSSTAKTGSVGLTNYGDGTIFYGSLKVGSQGQAFTVNIDTGSADLWLPSASCNSAACNAHTKYDPSTSTTSALVAGKNLNIQYGDGSSTSGVVYTDNVNFGGLTATAQSLGVATSMSSGFQSDPYDGLLGMAYGSISTMGTTPLFQNLISQGKVAKSQFSTYLAASGSELYLGGMNSARYVAGSTHWYPVISQGYWTLAAKAIVAKNTVASLGTFNALVDTGTSVIVAPTASAQQFWASVPNAAPYGSGGYWTYLCATPPNIAFAFGTGFGELWTVSPQAFNLGRISTGSDRCVGAVVGADIGINAWVLGDTFLQSVYTTFDLSTNQVGFSTLA</sequence>
<evidence type="ECO:0000256" key="7">
    <source>
        <dbReference type="RuleBase" id="RU000454"/>
    </source>
</evidence>
<dbReference type="InterPro" id="IPR033121">
    <property type="entry name" value="PEPTIDASE_A1"/>
</dbReference>
<keyword evidence="3 7" id="KW-0064">Aspartyl protease</keyword>
<gene>
    <name evidence="11" type="ORF">BMF94_7087</name>
</gene>
<dbReference type="InterPro" id="IPR001969">
    <property type="entry name" value="Aspartic_peptidase_AS"/>
</dbReference>
<dbReference type="GO" id="GO:0004190">
    <property type="term" value="F:aspartic-type endopeptidase activity"/>
    <property type="evidence" value="ECO:0007669"/>
    <property type="project" value="UniProtKB-KW"/>
</dbReference>
<dbReference type="Proteomes" id="UP000237144">
    <property type="component" value="Unassembled WGS sequence"/>
</dbReference>
<protein>
    <recommendedName>
        <fullName evidence="10">Peptidase A1 domain-containing protein</fullName>
    </recommendedName>
</protein>
<dbReference type="FunFam" id="2.40.70.10:FF:000115">
    <property type="entry name" value="Lysosomal aspartic protease"/>
    <property type="match status" value="1"/>
</dbReference>
<evidence type="ECO:0000256" key="4">
    <source>
        <dbReference type="ARBA" id="ARBA00022801"/>
    </source>
</evidence>
<evidence type="ECO:0000256" key="1">
    <source>
        <dbReference type="ARBA" id="ARBA00007447"/>
    </source>
</evidence>
<organism evidence="11 12">
    <name type="scientific">Rhodotorula taiwanensis</name>
    <dbReference type="NCBI Taxonomy" id="741276"/>
    <lineage>
        <taxon>Eukaryota</taxon>
        <taxon>Fungi</taxon>
        <taxon>Dikarya</taxon>
        <taxon>Basidiomycota</taxon>
        <taxon>Pucciniomycotina</taxon>
        <taxon>Microbotryomycetes</taxon>
        <taxon>Sporidiobolales</taxon>
        <taxon>Sporidiobolaceae</taxon>
        <taxon>Rhodotorula</taxon>
    </lineage>
</organism>
<dbReference type="Gene3D" id="2.40.70.10">
    <property type="entry name" value="Acid Proteases"/>
    <property type="match status" value="2"/>
</dbReference>
<feature type="disulfide bond" evidence="6">
    <location>
        <begin position="241"/>
        <end position="246"/>
    </location>
</feature>
<feature type="chain" id="PRO_5015411329" description="Peptidase A1 domain-containing protein" evidence="9">
    <location>
        <begin position="21"/>
        <end position="523"/>
    </location>
</feature>
<reference evidence="11 12" key="1">
    <citation type="journal article" date="2018" name="Front. Microbiol.">
        <title>Prospects for Fungal Bioremediation of Acidic Radioactive Waste Sites: Characterization and Genome Sequence of Rhodotorula taiwanensis MD1149.</title>
        <authorList>
            <person name="Tkavc R."/>
            <person name="Matrosova V.Y."/>
            <person name="Grichenko O.E."/>
            <person name="Gostincar C."/>
            <person name="Volpe R.P."/>
            <person name="Klimenkova P."/>
            <person name="Gaidamakova E.K."/>
            <person name="Zhou C.E."/>
            <person name="Stewart B.J."/>
            <person name="Lyman M.G."/>
            <person name="Malfatti S.A."/>
            <person name="Rubinfeld B."/>
            <person name="Courtot M."/>
            <person name="Singh J."/>
            <person name="Dalgard C.L."/>
            <person name="Hamilton T."/>
            <person name="Frey K.G."/>
            <person name="Gunde-Cimerman N."/>
            <person name="Dugan L."/>
            <person name="Daly M.J."/>
        </authorList>
    </citation>
    <scope>NUCLEOTIDE SEQUENCE [LARGE SCALE GENOMIC DNA]</scope>
    <source>
        <strain evidence="11 12">MD1149</strain>
    </source>
</reference>
<dbReference type="Pfam" id="PF00026">
    <property type="entry name" value="Asp"/>
    <property type="match status" value="1"/>
</dbReference>
<accession>A0A2S5AZD5</accession>
<name>A0A2S5AZD5_9BASI</name>
<dbReference type="GO" id="GO:0006508">
    <property type="term" value="P:proteolysis"/>
    <property type="evidence" value="ECO:0007669"/>
    <property type="project" value="UniProtKB-KW"/>
</dbReference>
<evidence type="ECO:0000256" key="8">
    <source>
        <dbReference type="SAM" id="MobiDB-lite"/>
    </source>
</evidence>
<dbReference type="PANTHER" id="PTHR47966:SF51">
    <property type="entry name" value="BETA-SITE APP-CLEAVING ENZYME, ISOFORM A-RELATED"/>
    <property type="match status" value="1"/>
</dbReference>
<keyword evidence="6" id="KW-1015">Disulfide bond</keyword>
<keyword evidence="9" id="KW-0732">Signal</keyword>
<evidence type="ECO:0000313" key="11">
    <source>
        <dbReference type="EMBL" id="POY69907.1"/>
    </source>
</evidence>
<dbReference type="AlphaFoldDB" id="A0A2S5AZD5"/>
<dbReference type="PRINTS" id="PR00792">
    <property type="entry name" value="PEPSIN"/>
</dbReference>
<evidence type="ECO:0000256" key="3">
    <source>
        <dbReference type="ARBA" id="ARBA00022750"/>
    </source>
</evidence>
<evidence type="ECO:0000256" key="6">
    <source>
        <dbReference type="PIRSR" id="PIRSR601461-2"/>
    </source>
</evidence>
<dbReference type="PROSITE" id="PS51767">
    <property type="entry name" value="PEPTIDASE_A1"/>
    <property type="match status" value="1"/>
</dbReference>
<keyword evidence="4 7" id="KW-0378">Hydrolase</keyword>
<proteinExistence type="inferred from homology"/>
<dbReference type="SUPFAM" id="SSF50630">
    <property type="entry name" value="Acid proteases"/>
    <property type="match status" value="1"/>
</dbReference>
<feature type="active site" evidence="5">
    <location>
        <position position="228"/>
    </location>
</feature>
<dbReference type="PROSITE" id="PS00141">
    <property type="entry name" value="ASP_PROTEASE"/>
    <property type="match status" value="2"/>
</dbReference>
<feature type="signal peptide" evidence="9">
    <location>
        <begin position="1"/>
        <end position="20"/>
    </location>
</feature>
<comment type="similarity">
    <text evidence="1 7">Belongs to the peptidase A1 family.</text>
</comment>
<dbReference type="EMBL" id="PJQD01000169">
    <property type="protein sequence ID" value="POY69907.1"/>
    <property type="molecule type" value="Genomic_DNA"/>
</dbReference>
<dbReference type="OrthoDB" id="15189at2759"/>
<evidence type="ECO:0000256" key="5">
    <source>
        <dbReference type="PIRSR" id="PIRSR601461-1"/>
    </source>
</evidence>
<dbReference type="InterPro" id="IPR034164">
    <property type="entry name" value="Pepsin-like_dom"/>
</dbReference>
<dbReference type="InterPro" id="IPR021109">
    <property type="entry name" value="Peptidase_aspartic_dom_sf"/>
</dbReference>
<evidence type="ECO:0000313" key="12">
    <source>
        <dbReference type="Proteomes" id="UP000237144"/>
    </source>
</evidence>
<evidence type="ECO:0000259" key="10">
    <source>
        <dbReference type="PROSITE" id="PS51767"/>
    </source>
</evidence>
<feature type="domain" description="Peptidase A1" evidence="10">
    <location>
        <begin position="210"/>
        <end position="520"/>
    </location>
</feature>
<feature type="region of interest" description="Disordered" evidence="8">
    <location>
        <begin position="144"/>
        <end position="171"/>
    </location>
</feature>
<dbReference type="CDD" id="cd05471">
    <property type="entry name" value="pepsin_like"/>
    <property type="match status" value="1"/>
</dbReference>
<comment type="caution">
    <text evidence="11">The sequence shown here is derived from an EMBL/GenBank/DDBJ whole genome shotgun (WGS) entry which is preliminary data.</text>
</comment>
<keyword evidence="12" id="KW-1185">Reference proteome</keyword>